<feature type="region of interest" description="Disordered" evidence="1">
    <location>
        <begin position="216"/>
        <end position="245"/>
    </location>
</feature>
<evidence type="ECO:0000259" key="2">
    <source>
        <dbReference type="Pfam" id="PF05649"/>
    </source>
</evidence>
<dbReference type="Gene3D" id="1.10.1380.10">
    <property type="entry name" value="Neutral endopeptidase , domain2"/>
    <property type="match status" value="1"/>
</dbReference>
<dbReference type="OrthoDB" id="6475849at2759"/>
<dbReference type="AlphaFoldDB" id="A0A485LM73"/>
<reference evidence="3" key="2">
    <citation type="submission" date="2019-06" db="EMBL/GenBank/DDBJ databases">
        <title>Genomics analysis of Aphanomyces spp. identifies a new class of oomycete effector associated with host adaptation.</title>
        <authorList>
            <person name="Gaulin E."/>
        </authorList>
    </citation>
    <scope>NUCLEOTIDE SEQUENCE</scope>
    <source>
        <strain evidence="3">CBS 578.67</strain>
    </source>
</reference>
<dbReference type="Pfam" id="PF05649">
    <property type="entry name" value="Peptidase_M13_N"/>
    <property type="match status" value="1"/>
</dbReference>
<protein>
    <submittedName>
        <fullName evidence="4">Aste57867_22825 protein</fullName>
    </submittedName>
</protein>
<gene>
    <name evidence="4" type="primary">Aste57867_22825</name>
    <name evidence="3" type="ORF">As57867_022755</name>
    <name evidence="4" type="ORF">ASTE57867_22825</name>
</gene>
<dbReference type="SUPFAM" id="SSF55486">
    <property type="entry name" value="Metalloproteases ('zincins'), catalytic domain"/>
    <property type="match status" value="1"/>
</dbReference>
<evidence type="ECO:0000313" key="3">
    <source>
        <dbReference type="EMBL" id="KAF0685249.1"/>
    </source>
</evidence>
<dbReference type="Proteomes" id="UP000332933">
    <property type="component" value="Unassembled WGS sequence"/>
</dbReference>
<evidence type="ECO:0000313" key="5">
    <source>
        <dbReference type="Proteomes" id="UP000332933"/>
    </source>
</evidence>
<evidence type="ECO:0000256" key="1">
    <source>
        <dbReference type="SAM" id="MobiDB-lite"/>
    </source>
</evidence>
<sequence>MVSDSSTMAKLTENAQAVLSDILHANKPKLGAFFNSCMDTDTRNKLGVTPLQADLDAILNATSNVDVLVVAASLATKGVPGFLQLFALNIKYYAQSTSMTFEPAVATDVAQVTQDAVLQWDVAVSEVQNVNGTAIPSTLFEATQGYSLSIGTFAHAVGLDARPNNPSDAIVLIAAAAFEPLEDLLQISFMVKHLLNFSAVVAIAATSHLVRSHYSRHITSQTAGEPGEKRPRPRGFSQPNYESVDKRVAAGRTDGRQHRHRHVKVRPDSTKPMDMELHKACWKAIGREGPVTRGGKRFTHTIAKKPAHAIVMFASKCNAYCDVNHHIFVLDSSGSTEGDDLDMFRHADVADSMVKKGMG</sequence>
<evidence type="ECO:0000313" key="4">
    <source>
        <dbReference type="EMBL" id="VFT99476.1"/>
    </source>
</evidence>
<dbReference type="EMBL" id="VJMH01007206">
    <property type="protein sequence ID" value="KAF0685249.1"/>
    <property type="molecule type" value="Genomic_DNA"/>
</dbReference>
<reference evidence="4 5" key="1">
    <citation type="submission" date="2019-03" db="EMBL/GenBank/DDBJ databases">
        <authorList>
            <person name="Gaulin E."/>
            <person name="Dumas B."/>
        </authorList>
    </citation>
    <scope>NUCLEOTIDE SEQUENCE [LARGE SCALE GENOMIC DNA]</scope>
    <source>
        <strain evidence="4">CBS 568.67</strain>
    </source>
</reference>
<accession>A0A485LM73</accession>
<dbReference type="EMBL" id="CAADRA010007232">
    <property type="protein sequence ID" value="VFT99476.1"/>
    <property type="molecule type" value="Genomic_DNA"/>
</dbReference>
<dbReference type="GO" id="GO:0006508">
    <property type="term" value="P:proteolysis"/>
    <property type="evidence" value="ECO:0007669"/>
    <property type="project" value="InterPro"/>
</dbReference>
<dbReference type="InterPro" id="IPR042089">
    <property type="entry name" value="Peptidase_M13_dom_2"/>
</dbReference>
<organism evidence="4 5">
    <name type="scientific">Aphanomyces stellatus</name>
    <dbReference type="NCBI Taxonomy" id="120398"/>
    <lineage>
        <taxon>Eukaryota</taxon>
        <taxon>Sar</taxon>
        <taxon>Stramenopiles</taxon>
        <taxon>Oomycota</taxon>
        <taxon>Saprolegniomycetes</taxon>
        <taxon>Saprolegniales</taxon>
        <taxon>Verrucalvaceae</taxon>
        <taxon>Aphanomyces</taxon>
    </lineage>
</organism>
<keyword evidence="5" id="KW-1185">Reference proteome</keyword>
<proteinExistence type="predicted"/>
<feature type="domain" description="Peptidase M13 N-terminal" evidence="2">
    <location>
        <begin position="6"/>
        <end position="86"/>
    </location>
</feature>
<dbReference type="InterPro" id="IPR008753">
    <property type="entry name" value="Peptidase_M13_N"/>
</dbReference>
<name>A0A485LM73_9STRA</name>